<keyword evidence="7" id="KW-1185">Reference proteome</keyword>
<dbReference type="PANTHER" id="PTHR22990">
    <property type="entry name" value="F-BOX ONLY PROTEIN"/>
    <property type="match status" value="1"/>
</dbReference>
<sequence>MSSILFSRYRKSHILPAAQVAKVDQPSSLVGLGLFKVFRSSILCFSVGIGVACITLLGTSLSSVIAQVPPVTDTATSQANVMYVNPSSGNDQEGNGTESAPLKTITQALQKASANTVIMLSAGTYSTETGEAFPLILRPGISIQGDANNQGRGVIIQGGGEYLSKILGSQNISIIASSQVNLSGVTITNPNRRGYGLWIESSNPVISQNTFTGNTQDGVFVTGNAAPTISQNNFDGNGANGITIAGSSQAQVKENTFQQTGFGINIAQNAAPTIVNNQIQNNRAGIIIQANAHPILRNNIIEGNKEDGIVAIAQAMPDLGTDAEAGGNQFRNNARYDINASAAKQVIAAFGNTLTNSRVAGKVDLQAPRTLVARNVPTAEGGPEIAPTNGEITFSAPGAADTPNEVTVPTAPNSNSANNMRVGKLNPQLLPLLPANTSRLVPKPNPQPATTATTPSPVPGFPVPSSLAGTAATQRASVPPAPATSADTPQLNYVQINPSAIEFTAPQSPFDPQAQPATPRNTRAKKPPAPSNLLPVPNSNIPIGNTRNMRKVPVPQGSPAVNYNNQLPNTVAPMGNPLPNPVAPMNTPLPNAVPQMDNSPLPNTVAPTNNSPLPAGVSPMSNTPLQSNGIPMGARYRVLVEVATQKDMEFVQSLVPTAFFTVSQGRNLMQAGVFSNRYNADTMIKTLNSNGLRAIIEVLN</sequence>
<feature type="region of interest" description="Disordered" evidence="4">
    <location>
        <begin position="436"/>
        <end position="489"/>
    </location>
</feature>
<proteinExistence type="predicted"/>
<organism evidence="6 7">
    <name type="scientific">Tolypothrix tenuis PCC 7101</name>
    <dbReference type="NCBI Taxonomy" id="231146"/>
    <lineage>
        <taxon>Bacteria</taxon>
        <taxon>Bacillati</taxon>
        <taxon>Cyanobacteriota</taxon>
        <taxon>Cyanophyceae</taxon>
        <taxon>Nostocales</taxon>
        <taxon>Tolypothrichaceae</taxon>
        <taxon>Tolypothrix</taxon>
    </lineage>
</organism>
<evidence type="ECO:0000259" key="5">
    <source>
        <dbReference type="SMART" id="SM00722"/>
    </source>
</evidence>
<dbReference type="EMBL" id="AP018248">
    <property type="protein sequence ID" value="BAY97786.1"/>
    <property type="molecule type" value="Genomic_DNA"/>
</dbReference>
<evidence type="ECO:0000256" key="2">
    <source>
        <dbReference type="ARBA" id="ARBA00022737"/>
    </source>
</evidence>
<dbReference type="InterPro" id="IPR011459">
    <property type="entry name" value="DUF1565"/>
</dbReference>
<dbReference type="KEGG" id="ttq:NIES37_17310"/>
<evidence type="ECO:0000256" key="1">
    <source>
        <dbReference type="ARBA" id="ARBA00004906"/>
    </source>
</evidence>
<reference evidence="6 7" key="1">
    <citation type="submission" date="2017-06" db="EMBL/GenBank/DDBJ databases">
        <title>Genome sequencing of cyanobaciteial culture collection at National Institute for Environmental Studies (NIES).</title>
        <authorList>
            <person name="Hirose Y."/>
            <person name="Shimura Y."/>
            <person name="Fujisawa T."/>
            <person name="Nakamura Y."/>
            <person name="Kawachi M."/>
        </authorList>
    </citation>
    <scope>NUCLEOTIDE SEQUENCE [LARGE SCALE GENOMIC DNA]</scope>
    <source>
        <strain evidence="6 7">NIES-37</strain>
    </source>
</reference>
<dbReference type="NCBIfam" id="TIGR03804">
    <property type="entry name" value="para_beta_helix"/>
    <property type="match status" value="3"/>
</dbReference>
<feature type="domain" description="Carbohydrate-binding/sugar hydrolysis" evidence="5">
    <location>
        <begin position="148"/>
        <end position="289"/>
    </location>
</feature>
<feature type="compositionally biased region" description="Polar residues" evidence="4">
    <location>
        <begin position="467"/>
        <end position="476"/>
    </location>
</feature>
<keyword evidence="2" id="KW-0677">Repeat</keyword>
<dbReference type="InterPro" id="IPR051550">
    <property type="entry name" value="SCF-Subunits/Alg-Epimerases"/>
</dbReference>
<dbReference type="SMART" id="SM00722">
    <property type="entry name" value="CASH"/>
    <property type="match status" value="1"/>
</dbReference>
<dbReference type="PANTHER" id="PTHR22990:SF15">
    <property type="entry name" value="F-BOX ONLY PROTEIN 10"/>
    <property type="match status" value="1"/>
</dbReference>
<feature type="compositionally biased region" description="Polar residues" evidence="4">
    <location>
        <begin position="537"/>
        <end position="547"/>
    </location>
</feature>
<feature type="compositionally biased region" description="Polar residues" evidence="4">
    <location>
        <begin position="404"/>
        <end position="419"/>
    </location>
</feature>
<dbReference type="InterPro" id="IPR022441">
    <property type="entry name" value="Para_beta_helix_rpt-2"/>
</dbReference>
<dbReference type="InterPro" id="IPR011050">
    <property type="entry name" value="Pectin_lyase_fold/virulence"/>
</dbReference>
<dbReference type="Pfam" id="PF07602">
    <property type="entry name" value="DUF1565"/>
    <property type="match status" value="1"/>
</dbReference>
<protein>
    <recommendedName>
        <fullName evidence="5">Carbohydrate-binding/sugar hydrolysis domain-containing protein</fullName>
    </recommendedName>
</protein>
<dbReference type="InterPro" id="IPR012334">
    <property type="entry name" value="Pectin_lyas_fold"/>
</dbReference>
<evidence type="ECO:0000313" key="7">
    <source>
        <dbReference type="Proteomes" id="UP000218785"/>
    </source>
</evidence>
<dbReference type="Proteomes" id="UP000218785">
    <property type="component" value="Chromosome"/>
</dbReference>
<accession>A0A1Z4MWC3</accession>
<keyword evidence="3" id="KW-0833">Ubl conjugation pathway</keyword>
<evidence type="ECO:0000313" key="6">
    <source>
        <dbReference type="EMBL" id="BAY97786.1"/>
    </source>
</evidence>
<name>A0A1Z4MWC3_9CYAN</name>
<dbReference type="RefSeq" id="WP_096574785.1">
    <property type="nucleotide sequence ID" value="NZ_CAWNJS010000001.1"/>
</dbReference>
<dbReference type="SMART" id="SM00710">
    <property type="entry name" value="PbH1"/>
    <property type="match status" value="6"/>
</dbReference>
<gene>
    <name evidence="6" type="ORF">NIES37_17310</name>
</gene>
<dbReference type="Gene3D" id="2.160.20.10">
    <property type="entry name" value="Single-stranded right-handed beta-helix, Pectin lyase-like"/>
    <property type="match status" value="1"/>
</dbReference>
<evidence type="ECO:0000256" key="3">
    <source>
        <dbReference type="ARBA" id="ARBA00022786"/>
    </source>
</evidence>
<dbReference type="InterPro" id="IPR006626">
    <property type="entry name" value="PbH1"/>
</dbReference>
<feature type="region of interest" description="Disordered" evidence="4">
    <location>
        <begin position="395"/>
        <end position="422"/>
    </location>
</feature>
<dbReference type="SUPFAM" id="SSF51126">
    <property type="entry name" value="Pectin lyase-like"/>
    <property type="match status" value="1"/>
</dbReference>
<feature type="region of interest" description="Disordered" evidence="4">
    <location>
        <begin position="503"/>
        <end position="548"/>
    </location>
</feature>
<comment type="pathway">
    <text evidence="1">Protein modification; protein ubiquitination.</text>
</comment>
<evidence type="ECO:0000256" key="4">
    <source>
        <dbReference type="SAM" id="MobiDB-lite"/>
    </source>
</evidence>
<dbReference type="AlphaFoldDB" id="A0A1Z4MWC3"/>
<dbReference type="InterPro" id="IPR006633">
    <property type="entry name" value="Carb-bd_sugar_hydrolysis-dom"/>
</dbReference>